<evidence type="ECO:0008006" key="4">
    <source>
        <dbReference type="Google" id="ProtNLM"/>
    </source>
</evidence>
<evidence type="ECO:0000313" key="2">
    <source>
        <dbReference type="EMBL" id="KAF2634883.1"/>
    </source>
</evidence>
<feature type="compositionally biased region" description="Polar residues" evidence="1">
    <location>
        <begin position="1"/>
        <end position="30"/>
    </location>
</feature>
<organism evidence="2 3">
    <name type="scientific">Massarina eburnea CBS 473.64</name>
    <dbReference type="NCBI Taxonomy" id="1395130"/>
    <lineage>
        <taxon>Eukaryota</taxon>
        <taxon>Fungi</taxon>
        <taxon>Dikarya</taxon>
        <taxon>Ascomycota</taxon>
        <taxon>Pezizomycotina</taxon>
        <taxon>Dothideomycetes</taxon>
        <taxon>Pleosporomycetidae</taxon>
        <taxon>Pleosporales</taxon>
        <taxon>Massarineae</taxon>
        <taxon>Massarinaceae</taxon>
        <taxon>Massarina</taxon>
    </lineage>
</organism>
<gene>
    <name evidence="2" type="ORF">P280DRAFT_511621</name>
</gene>
<accession>A0A6A6RIP0</accession>
<reference evidence="2" key="1">
    <citation type="journal article" date="2020" name="Stud. Mycol.">
        <title>101 Dothideomycetes genomes: a test case for predicting lifestyles and emergence of pathogens.</title>
        <authorList>
            <person name="Haridas S."/>
            <person name="Albert R."/>
            <person name="Binder M."/>
            <person name="Bloem J."/>
            <person name="Labutti K."/>
            <person name="Salamov A."/>
            <person name="Andreopoulos B."/>
            <person name="Baker S."/>
            <person name="Barry K."/>
            <person name="Bills G."/>
            <person name="Bluhm B."/>
            <person name="Cannon C."/>
            <person name="Castanera R."/>
            <person name="Culley D."/>
            <person name="Daum C."/>
            <person name="Ezra D."/>
            <person name="Gonzalez J."/>
            <person name="Henrissat B."/>
            <person name="Kuo A."/>
            <person name="Liang C."/>
            <person name="Lipzen A."/>
            <person name="Lutzoni F."/>
            <person name="Magnuson J."/>
            <person name="Mondo S."/>
            <person name="Nolan M."/>
            <person name="Ohm R."/>
            <person name="Pangilinan J."/>
            <person name="Park H.-J."/>
            <person name="Ramirez L."/>
            <person name="Alfaro M."/>
            <person name="Sun H."/>
            <person name="Tritt A."/>
            <person name="Yoshinaga Y."/>
            <person name="Zwiers L.-H."/>
            <person name="Turgeon B."/>
            <person name="Goodwin S."/>
            <person name="Spatafora J."/>
            <person name="Crous P."/>
            <person name="Grigoriev I."/>
        </authorList>
    </citation>
    <scope>NUCLEOTIDE SEQUENCE</scope>
    <source>
        <strain evidence="2">CBS 473.64</strain>
    </source>
</reference>
<feature type="region of interest" description="Disordered" evidence="1">
    <location>
        <begin position="89"/>
        <end position="116"/>
    </location>
</feature>
<feature type="region of interest" description="Disordered" evidence="1">
    <location>
        <begin position="372"/>
        <end position="505"/>
    </location>
</feature>
<feature type="compositionally biased region" description="Low complexity" evidence="1">
    <location>
        <begin position="384"/>
        <end position="396"/>
    </location>
</feature>
<dbReference type="OrthoDB" id="3801471at2759"/>
<keyword evidence="3" id="KW-1185">Reference proteome</keyword>
<feature type="compositionally biased region" description="Basic residues" evidence="1">
    <location>
        <begin position="200"/>
        <end position="215"/>
    </location>
</feature>
<dbReference type="AlphaFoldDB" id="A0A6A6RIP0"/>
<feature type="compositionally biased region" description="Basic and acidic residues" evidence="1">
    <location>
        <begin position="446"/>
        <end position="470"/>
    </location>
</feature>
<feature type="compositionally biased region" description="Polar residues" evidence="1">
    <location>
        <begin position="174"/>
        <end position="183"/>
    </location>
</feature>
<feature type="compositionally biased region" description="Polar residues" evidence="1">
    <location>
        <begin position="103"/>
        <end position="116"/>
    </location>
</feature>
<sequence>MATIIRPQTASPTRTPQRPKSSYSNHSAHSTIRRVTPSPESLYAALDRGSALAGTPLYEAGGYRPTGAGSVYYTDPQAYSPSPYIPPLPFLSPASSKPVPRQDINNGKRNPKHQNISHLYTSFPPSTPHNPYAPLTTTTTTTPSRIPRLTKSRYTSAHPPLARTIVSAIPSPHYTPNSLTTGKPSCESKPSSRSLLPRPHFPHHTRAVPRRHLSSPKRTMDTTMDIPSDAAVRTIAAARMGTWNSRTRGTAPAATATAMTEAEHIAYHRAKTLRRLEGRESPEQGLPADDAGRDAAVQMLDEIHDRKSESAEMENDAYTGTADLEEYQSAMASPSGIYDPFTSSGDDQARRAELFLDGKFPVPVKHAPLSAKKVRSPVEVKKTAPLPRQQAAQLAASGAWGTPSSHVPAIGYSSVSPANTKAGSSKKSGQNSPSPSQKGTKYSLFPRDRIFSTPGRDEFECRRGDLKGFEGDDGPFGTAHGVQELREGRQRISNPDNNGNGAQVEEAKKAKKGCVGGKCVVM</sequence>
<feature type="compositionally biased region" description="Polar residues" evidence="1">
    <location>
        <begin position="491"/>
        <end position="501"/>
    </location>
</feature>
<evidence type="ECO:0000256" key="1">
    <source>
        <dbReference type="SAM" id="MobiDB-lite"/>
    </source>
</evidence>
<proteinExistence type="predicted"/>
<dbReference type="Proteomes" id="UP000799753">
    <property type="component" value="Unassembled WGS sequence"/>
</dbReference>
<name>A0A6A6RIP0_9PLEO</name>
<protein>
    <recommendedName>
        <fullName evidence="4">Pal1-domain-containing protein</fullName>
    </recommendedName>
</protein>
<evidence type="ECO:0000313" key="3">
    <source>
        <dbReference type="Proteomes" id="UP000799753"/>
    </source>
</evidence>
<dbReference type="EMBL" id="MU006813">
    <property type="protein sequence ID" value="KAF2634883.1"/>
    <property type="molecule type" value="Genomic_DNA"/>
</dbReference>
<feature type="compositionally biased region" description="Polar residues" evidence="1">
    <location>
        <begin position="413"/>
        <end position="440"/>
    </location>
</feature>
<feature type="region of interest" description="Disordered" evidence="1">
    <location>
        <begin position="169"/>
        <end position="223"/>
    </location>
</feature>
<feature type="region of interest" description="Disordered" evidence="1">
    <location>
        <begin position="1"/>
        <end position="41"/>
    </location>
</feature>